<dbReference type="GeneID" id="84808955"/>
<dbReference type="RefSeq" id="WP_095910765.1">
    <property type="nucleotide sequence ID" value="NZ_CP022386.1"/>
</dbReference>
<evidence type="ECO:0000313" key="2">
    <source>
        <dbReference type="EMBL" id="ATA87512.1"/>
    </source>
</evidence>
<proteinExistence type="predicted"/>
<sequence>MKTYFYLLFLLSLSLAAQTKDAQKRLYYNPMEGDPAYAMGKYELKLQGFEETFDTLTTKQNMVDFAKKNHFSDTIPKQNPKLKIPHYYLTYYQKNGENHWQNTMIYFLGMKMDGKDVSLIATISSVSEAPSEEIDTEMLQLVLDRKVPKENYMGGRSFDFLGRKVPLMDECYWTGVNIVRCPTKGEMNWSLHPTLAEAQQAIALQKRWAMMIPAPENHTMSLLMERDITLLFEGKETRATEIIYNEHYQHPILKSHHKDYKLIVYYIATEVRGQAIACVISYYDYNERLADTGLPEFVSQFVRLPKSSR</sequence>
<protein>
    <submittedName>
        <fullName evidence="2">Uncharacterized protein</fullName>
    </submittedName>
</protein>
<evidence type="ECO:0000313" key="3">
    <source>
        <dbReference type="Proteomes" id="UP000217250"/>
    </source>
</evidence>
<feature type="signal peptide" evidence="1">
    <location>
        <begin position="1"/>
        <end position="17"/>
    </location>
</feature>
<name>A0A250FQQ0_9FLAO</name>
<accession>A0A250FQQ0</accession>
<organism evidence="2 3">
    <name type="scientific">Capnocytophaga gingivalis</name>
    <dbReference type="NCBI Taxonomy" id="1017"/>
    <lineage>
        <taxon>Bacteria</taxon>
        <taxon>Pseudomonadati</taxon>
        <taxon>Bacteroidota</taxon>
        <taxon>Flavobacteriia</taxon>
        <taxon>Flavobacteriales</taxon>
        <taxon>Flavobacteriaceae</taxon>
        <taxon>Capnocytophaga</taxon>
    </lineage>
</organism>
<evidence type="ECO:0000256" key="1">
    <source>
        <dbReference type="SAM" id="SignalP"/>
    </source>
</evidence>
<keyword evidence="1" id="KW-0732">Signal</keyword>
<gene>
    <name evidence="2" type="ORF">CGC50_10355</name>
</gene>
<dbReference type="KEGG" id="cgh:CGC50_10355"/>
<reference evidence="3" key="1">
    <citation type="submission" date="2017-06" db="EMBL/GenBank/DDBJ databases">
        <title>Capnocytophaga spp. assemblies.</title>
        <authorList>
            <person name="Gulvik C.A."/>
        </authorList>
    </citation>
    <scope>NUCLEOTIDE SEQUENCE [LARGE SCALE GENOMIC DNA]</scope>
    <source>
        <strain evidence="3">H1496</strain>
    </source>
</reference>
<dbReference type="Proteomes" id="UP000217250">
    <property type="component" value="Chromosome"/>
</dbReference>
<dbReference type="AlphaFoldDB" id="A0A250FQQ0"/>
<feature type="chain" id="PRO_5012964871" evidence="1">
    <location>
        <begin position="18"/>
        <end position="309"/>
    </location>
</feature>
<dbReference type="OrthoDB" id="995555at2"/>
<dbReference type="EMBL" id="CP022386">
    <property type="protein sequence ID" value="ATA87512.1"/>
    <property type="molecule type" value="Genomic_DNA"/>
</dbReference>